<evidence type="ECO:0000256" key="1">
    <source>
        <dbReference type="SAM" id="SignalP"/>
    </source>
</evidence>
<feature type="chain" id="PRO_5013695474" evidence="1">
    <location>
        <begin position="24"/>
        <end position="97"/>
    </location>
</feature>
<gene>
    <name evidence="2" type="ORF">SFRICE_025555</name>
</gene>
<accession>A0A2H1WCG1</accession>
<sequence length="97" mass="10712">MDIPRPSCALVFLLLLIIHLTECMNGGKINFREKEKQILDQILGPGRYDARIRPSGINGTGKSSLRLQLHSVRGGSDSLGSRKIGWSRKIGRLDGQV</sequence>
<evidence type="ECO:0000313" key="2">
    <source>
        <dbReference type="EMBL" id="SOQ50769.1"/>
    </source>
</evidence>
<name>A0A2H1WCG1_SPOFR</name>
<proteinExistence type="predicted"/>
<reference evidence="2" key="1">
    <citation type="submission" date="2016-07" db="EMBL/GenBank/DDBJ databases">
        <authorList>
            <person name="Bretaudeau A."/>
        </authorList>
    </citation>
    <scope>NUCLEOTIDE SEQUENCE</scope>
    <source>
        <strain evidence="2">Rice</strain>
        <tissue evidence="2">Whole body</tissue>
    </source>
</reference>
<keyword evidence="1" id="KW-0732">Signal</keyword>
<protein>
    <submittedName>
        <fullName evidence="2">SFRICE_025555</fullName>
    </submittedName>
</protein>
<dbReference type="EMBL" id="ODYU01007731">
    <property type="protein sequence ID" value="SOQ50769.1"/>
    <property type="molecule type" value="Genomic_DNA"/>
</dbReference>
<feature type="signal peptide" evidence="1">
    <location>
        <begin position="1"/>
        <end position="23"/>
    </location>
</feature>
<dbReference type="OrthoDB" id="442503at2759"/>
<dbReference type="AlphaFoldDB" id="A0A2H1WCG1"/>
<organism evidence="2">
    <name type="scientific">Spodoptera frugiperda</name>
    <name type="common">Fall armyworm</name>
    <dbReference type="NCBI Taxonomy" id="7108"/>
    <lineage>
        <taxon>Eukaryota</taxon>
        <taxon>Metazoa</taxon>
        <taxon>Ecdysozoa</taxon>
        <taxon>Arthropoda</taxon>
        <taxon>Hexapoda</taxon>
        <taxon>Insecta</taxon>
        <taxon>Pterygota</taxon>
        <taxon>Neoptera</taxon>
        <taxon>Endopterygota</taxon>
        <taxon>Lepidoptera</taxon>
        <taxon>Glossata</taxon>
        <taxon>Ditrysia</taxon>
        <taxon>Noctuoidea</taxon>
        <taxon>Noctuidae</taxon>
        <taxon>Amphipyrinae</taxon>
        <taxon>Spodoptera</taxon>
    </lineage>
</organism>